<keyword evidence="6 11" id="KW-0812">Transmembrane</keyword>
<keyword evidence="8 11" id="KW-0764">Sulfate transport</keyword>
<comment type="similarity">
    <text evidence="11">Belongs to the CysZ family.</text>
</comment>
<dbReference type="Proteomes" id="UP001216189">
    <property type="component" value="Unassembled WGS sequence"/>
</dbReference>
<name>A0ABT5UXC9_9VIBR</name>
<dbReference type="Pfam" id="PF07264">
    <property type="entry name" value="EI24"/>
    <property type="match status" value="1"/>
</dbReference>
<keyword evidence="3 11" id="KW-1003">Cell membrane</keyword>
<keyword evidence="9 11" id="KW-0472">Membrane</keyword>
<comment type="function">
    <text evidence="11">High affinity, high specificity proton-dependent sulfate transporter, which mediates sulfate uptake. Provides the sulfur source for the cysteine synthesis pathway.</text>
</comment>
<keyword evidence="5 11" id="KW-0028">Amino-acid biosynthesis</keyword>
<reference evidence="12 13" key="1">
    <citation type="submission" date="2023-02" db="EMBL/GenBank/DDBJ databases">
        <title>Vibrio intestini sp. nov., a close relative of Vibrio cholerae isolated from the intestine of Healthy Culter dabryi.</title>
        <authorList>
            <person name="Wu N."/>
        </authorList>
    </citation>
    <scope>NUCLEOTIDE SEQUENCE [LARGE SCALE GENOMIC DNA]</scope>
    <source>
        <strain evidence="12 13">DSL-7</strain>
    </source>
</reference>
<evidence type="ECO:0000256" key="9">
    <source>
        <dbReference type="ARBA" id="ARBA00023136"/>
    </source>
</evidence>
<proteinExistence type="inferred from homology"/>
<dbReference type="InterPro" id="IPR022985">
    <property type="entry name" value="Sulfate_CysZ"/>
</dbReference>
<accession>A0ABT5UXC9</accession>
<dbReference type="RefSeq" id="WP_274721222.1">
    <property type="nucleotide sequence ID" value="NZ_JARBFT010000001.1"/>
</dbReference>
<keyword evidence="13" id="KW-1185">Reference proteome</keyword>
<keyword evidence="10 11" id="KW-0198">Cysteine biosynthesis</keyword>
<feature type="transmembrane region" description="Helical" evidence="11">
    <location>
        <begin position="138"/>
        <end position="158"/>
    </location>
</feature>
<dbReference type="NCBIfam" id="NF003433">
    <property type="entry name" value="PRK04949.1"/>
    <property type="match status" value="1"/>
</dbReference>
<evidence type="ECO:0000256" key="2">
    <source>
        <dbReference type="ARBA" id="ARBA00022448"/>
    </source>
</evidence>
<comment type="subcellular location">
    <subcellularLocation>
        <location evidence="11">Cell inner membrane</location>
        <topology evidence="11">Multi-pass membrane protein</topology>
    </subcellularLocation>
    <subcellularLocation>
        <location evidence="1">Membrane</location>
        <topology evidence="1">Multi-pass membrane protein</topology>
    </subcellularLocation>
</comment>
<evidence type="ECO:0000256" key="5">
    <source>
        <dbReference type="ARBA" id="ARBA00022605"/>
    </source>
</evidence>
<gene>
    <name evidence="11 12" type="primary">cysZ</name>
    <name evidence="12" type="ORF">PUN32_00230</name>
</gene>
<dbReference type="InterPro" id="IPR059112">
    <property type="entry name" value="CysZ/EI24"/>
</dbReference>
<keyword evidence="2 11" id="KW-0813">Transport</keyword>
<dbReference type="HAMAP" id="MF_00468">
    <property type="entry name" value="CysZ"/>
    <property type="match status" value="1"/>
</dbReference>
<dbReference type="PANTHER" id="PTHR37468:SF1">
    <property type="entry name" value="SULFATE TRANSPORTER CYSZ"/>
    <property type="match status" value="1"/>
</dbReference>
<dbReference type="EMBL" id="JARBFT010000001">
    <property type="protein sequence ID" value="MDE1513437.1"/>
    <property type="molecule type" value="Genomic_DNA"/>
</dbReference>
<dbReference type="PANTHER" id="PTHR37468">
    <property type="entry name" value="SULFATE TRANSPORTER CYSZ"/>
    <property type="match status" value="1"/>
</dbReference>
<evidence type="ECO:0000256" key="4">
    <source>
        <dbReference type="ARBA" id="ARBA00022519"/>
    </source>
</evidence>
<evidence type="ECO:0000256" key="3">
    <source>
        <dbReference type="ARBA" id="ARBA00022475"/>
    </source>
</evidence>
<feature type="transmembrane region" description="Helical" evidence="11">
    <location>
        <begin position="66"/>
        <end position="87"/>
    </location>
</feature>
<evidence type="ECO:0000313" key="12">
    <source>
        <dbReference type="EMBL" id="MDE1513437.1"/>
    </source>
</evidence>
<keyword evidence="4 11" id="KW-0997">Cell inner membrane</keyword>
<organism evidence="12 13">
    <name type="scientific">Vibrio chanodichtyis</name>
    <dbReference type="NCBI Taxonomy" id="3027932"/>
    <lineage>
        <taxon>Bacteria</taxon>
        <taxon>Pseudomonadati</taxon>
        <taxon>Pseudomonadota</taxon>
        <taxon>Gammaproteobacteria</taxon>
        <taxon>Vibrionales</taxon>
        <taxon>Vibrionaceae</taxon>
        <taxon>Vibrio</taxon>
    </lineage>
</organism>
<evidence type="ECO:0000256" key="7">
    <source>
        <dbReference type="ARBA" id="ARBA00022989"/>
    </source>
</evidence>
<feature type="transmembrane region" description="Helical" evidence="11">
    <location>
        <begin position="26"/>
        <end position="46"/>
    </location>
</feature>
<evidence type="ECO:0000313" key="13">
    <source>
        <dbReference type="Proteomes" id="UP001216189"/>
    </source>
</evidence>
<evidence type="ECO:0000256" key="11">
    <source>
        <dbReference type="HAMAP-Rule" id="MF_00468"/>
    </source>
</evidence>
<dbReference type="InterPro" id="IPR050480">
    <property type="entry name" value="CysZ-like"/>
</dbReference>
<evidence type="ECO:0000256" key="6">
    <source>
        <dbReference type="ARBA" id="ARBA00022692"/>
    </source>
</evidence>
<feature type="transmembrane region" description="Helical" evidence="11">
    <location>
        <begin position="204"/>
        <end position="237"/>
    </location>
</feature>
<evidence type="ECO:0000256" key="8">
    <source>
        <dbReference type="ARBA" id="ARBA00023032"/>
    </source>
</evidence>
<sequence length="252" mass="28841">MHPTRSGFGYFYYGLCLAFTPGIRRFVALPLLANMVLVGSAMYYLFSQLDMWISQWLGHLPVFLAWLRYVLWPLLALTIIATFSYIFSTLANFIAAPFNGLLAEKIEQHLSGQVLSEQSVWSLIKDVPRILAREWRKLLYMLPRALGLLLLLLIPAIGQTVGPLAWLLFSAWMLAIQYCDYPFDNHKIAFDDMRNTLQQNQAQAYSFGLMVALLASIPIINLFIMPVAVCGATAMWVEKFKPHYTQTTWSYR</sequence>
<evidence type="ECO:0000256" key="10">
    <source>
        <dbReference type="ARBA" id="ARBA00023192"/>
    </source>
</evidence>
<keyword evidence="7 11" id="KW-1133">Transmembrane helix</keyword>
<evidence type="ECO:0000256" key="1">
    <source>
        <dbReference type="ARBA" id="ARBA00004141"/>
    </source>
</evidence>
<protein>
    <recommendedName>
        <fullName evidence="11">Sulfate transporter CysZ</fullName>
    </recommendedName>
</protein>
<comment type="caution">
    <text evidence="12">The sequence shown here is derived from an EMBL/GenBank/DDBJ whole genome shotgun (WGS) entry which is preliminary data.</text>
</comment>